<feature type="transmembrane region" description="Helical" evidence="2">
    <location>
        <begin position="38"/>
        <end position="58"/>
    </location>
</feature>
<name>A0A1I1M2I0_9CLOT</name>
<evidence type="ECO:0000256" key="2">
    <source>
        <dbReference type="SAM" id="Phobius"/>
    </source>
</evidence>
<gene>
    <name evidence="3" type="ORF">SAMN05421842_1098</name>
</gene>
<organism evidence="3 4">
    <name type="scientific">Clostridium uliginosum</name>
    <dbReference type="NCBI Taxonomy" id="119641"/>
    <lineage>
        <taxon>Bacteria</taxon>
        <taxon>Bacillati</taxon>
        <taxon>Bacillota</taxon>
        <taxon>Clostridia</taxon>
        <taxon>Eubacteriales</taxon>
        <taxon>Clostridiaceae</taxon>
        <taxon>Clostridium</taxon>
    </lineage>
</organism>
<feature type="compositionally biased region" description="Polar residues" evidence="1">
    <location>
        <begin position="76"/>
        <end position="93"/>
    </location>
</feature>
<dbReference type="OrthoDB" id="1928949at2"/>
<evidence type="ECO:0000313" key="4">
    <source>
        <dbReference type="Proteomes" id="UP000199263"/>
    </source>
</evidence>
<dbReference type="InterPro" id="IPR035451">
    <property type="entry name" value="Ada-like_dom_sf"/>
</dbReference>
<keyword evidence="2" id="KW-0472">Membrane</keyword>
<dbReference type="RefSeq" id="WP_090090473.1">
    <property type="nucleotide sequence ID" value="NZ_FOMG01000009.1"/>
</dbReference>
<keyword evidence="4" id="KW-1185">Reference proteome</keyword>
<feature type="transmembrane region" description="Helical" evidence="2">
    <location>
        <begin position="6"/>
        <end position="26"/>
    </location>
</feature>
<accession>A0A1I1M2I0</accession>
<feature type="compositionally biased region" description="Basic and acidic residues" evidence="1">
    <location>
        <begin position="95"/>
        <end position="108"/>
    </location>
</feature>
<dbReference type="Gene3D" id="3.40.10.10">
    <property type="entry name" value="DNA Methylphosphotriester Repair Domain"/>
    <property type="match status" value="1"/>
</dbReference>
<sequence>MGIIMLISFYLLFLIFMGAFIVCAITGSRILEKKSEAVAIYLFGMIVYGILTVVAFNLQSRMPIVTTNTTINSKPFSINKESSMKDNQAQVEDNTNDKDGSIIGDTDSKIYHVPGSTYYQKELKKKSNNEYFNTIQEAEKAGYRAPKK</sequence>
<dbReference type="SUPFAM" id="SSF57884">
    <property type="entry name" value="Ada DNA repair protein, N-terminal domain (N-Ada 10)"/>
    <property type="match status" value="1"/>
</dbReference>
<evidence type="ECO:0000256" key="1">
    <source>
        <dbReference type="SAM" id="MobiDB-lite"/>
    </source>
</evidence>
<keyword evidence="2" id="KW-0812">Transmembrane</keyword>
<protein>
    <submittedName>
        <fullName evidence="3">Uncharacterized protein</fullName>
    </submittedName>
</protein>
<reference evidence="3 4" key="1">
    <citation type="submission" date="2016-10" db="EMBL/GenBank/DDBJ databases">
        <authorList>
            <person name="de Groot N.N."/>
        </authorList>
    </citation>
    <scope>NUCLEOTIDE SEQUENCE [LARGE SCALE GENOMIC DNA]</scope>
    <source>
        <strain evidence="3 4">DSM 12992</strain>
    </source>
</reference>
<keyword evidence="2" id="KW-1133">Transmembrane helix</keyword>
<proteinExistence type="predicted"/>
<dbReference type="EMBL" id="FOMG01000009">
    <property type="protein sequence ID" value="SFC75870.1"/>
    <property type="molecule type" value="Genomic_DNA"/>
</dbReference>
<dbReference type="Proteomes" id="UP000199263">
    <property type="component" value="Unassembled WGS sequence"/>
</dbReference>
<dbReference type="STRING" id="119641.SAMN05421842_1098"/>
<dbReference type="AlphaFoldDB" id="A0A1I1M2I0"/>
<feature type="region of interest" description="Disordered" evidence="1">
    <location>
        <begin position="76"/>
        <end position="108"/>
    </location>
</feature>
<evidence type="ECO:0000313" key="3">
    <source>
        <dbReference type="EMBL" id="SFC75870.1"/>
    </source>
</evidence>